<sequence>MLEHFREKSPWVYHMNTGSCNGCDIEIMALFSSKYDVERLGIKMVGSPRHADILLLTGPVTARSKEPLLKVYEMIPDPKVVVAIGCCAISGGVFNGGYSIVGPADKFIPVDVYIGGCSAHPNAIIEGLMKAIKIFKELRKE</sequence>
<dbReference type="InterPro" id="IPR006137">
    <property type="entry name" value="NADH_UbQ_OxRdtase-like_20kDa"/>
</dbReference>
<dbReference type="SMR" id="A0A097ATJ2"/>
<evidence type="ECO:0000256" key="5">
    <source>
        <dbReference type="ARBA" id="ARBA00023004"/>
    </source>
</evidence>
<dbReference type="InterPro" id="IPR052375">
    <property type="entry name" value="Complex_I_20kDa-like"/>
</dbReference>
<dbReference type="KEGG" id="tki:TKV_c19700"/>
<dbReference type="HOGENOM" id="CLU_055737_7_3_9"/>
<keyword evidence="5" id="KW-0408">Iron</keyword>
<organism evidence="8 9">
    <name type="scientific">Thermoanaerobacter kivui</name>
    <name type="common">Acetogenium kivui</name>
    <dbReference type="NCBI Taxonomy" id="2325"/>
    <lineage>
        <taxon>Bacteria</taxon>
        <taxon>Bacillati</taxon>
        <taxon>Bacillota</taxon>
        <taxon>Clostridia</taxon>
        <taxon>Thermoanaerobacterales</taxon>
        <taxon>Thermoanaerobacteraceae</taxon>
        <taxon>Thermoanaerobacter</taxon>
    </lineage>
</organism>
<evidence type="ECO:0000259" key="7">
    <source>
        <dbReference type="Pfam" id="PF01058"/>
    </source>
</evidence>
<accession>A0A097ATJ2</accession>
<dbReference type="PANTHER" id="PTHR42989:SF1">
    <property type="entry name" value="FORMATE HYDROGENLYASE SUBUNIT 7-RELATED"/>
    <property type="match status" value="1"/>
</dbReference>
<evidence type="ECO:0000256" key="3">
    <source>
        <dbReference type="ARBA" id="ARBA00022485"/>
    </source>
</evidence>
<dbReference type="Proteomes" id="UP000029669">
    <property type="component" value="Chromosome"/>
</dbReference>
<proteinExistence type="inferred from homology"/>
<comment type="similarity">
    <text evidence="2">Belongs to the complex I 20 kDa subunit family.</text>
</comment>
<dbReference type="EMBL" id="CP009170">
    <property type="protein sequence ID" value="AIS53114.1"/>
    <property type="molecule type" value="Genomic_DNA"/>
</dbReference>
<feature type="domain" description="NADH:ubiquinone oxidoreductase-like 20kDa subunit" evidence="7">
    <location>
        <begin position="20"/>
        <end position="130"/>
    </location>
</feature>
<evidence type="ECO:0000256" key="4">
    <source>
        <dbReference type="ARBA" id="ARBA00022723"/>
    </source>
</evidence>
<evidence type="ECO:0000313" key="9">
    <source>
        <dbReference type="Proteomes" id="UP000029669"/>
    </source>
</evidence>
<keyword evidence="4" id="KW-0479">Metal-binding</keyword>
<dbReference type="eggNOG" id="COG3260">
    <property type="taxonomic scope" value="Bacteria"/>
</dbReference>
<dbReference type="OrthoDB" id="9786737at2"/>
<keyword evidence="6" id="KW-0411">Iron-sulfur</keyword>
<reference evidence="9" key="1">
    <citation type="journal article" date="2015" name="Genome Announc.">
        <title>Whole-Genome Sequences of 80 Environmental and Clinical Isolates of Burkholderia pseudomallei.</title>
        <authorList>
            <person name="Johnson S.L."/>
            <person name="Baker A.L."/>
            <person name="Chain P.S."/>
            <person name="Currie B.J."/>
            <person name="Daligault H.E."/>
            <person name="Davenport K.W."/>
            <person name="Davis C.B."/>
            <person name="Inglis T.J."/>
            <person name="Kaestli M."/>
            <person name="Koren S."/>
            <person name="Mayo M."/>
            <person name="Merritt A.J."/>
            <person name="Price E.P."/>
            <person name="Sarovich D.S."/>
            <person name="Warner J."/>
            <person name="Rosovitz M.J."/>
        </authorList>
    </citation>
    <scope>NUCLEOTIDE SEQUENCE [LARGE SCALE GENOMIC DNA]</scope>
    <source>
        <strain evidence="9">DSM 2030</strain>
    </source>
</reference>
<dbReference type="STRING" id="2325.TKV_c19700"/>
<dbReference type="GO" id="GO:0046872">
    <property type="term" value="F:metal ion binding"/>
    <property type="evidence" value="ECO:0007669"/>
    <property type="project" value="UniProtKB-KW"/>
</dbReference>
<dbReference type="SUPFAM" id="SSF56770">
    <property type="entry name" value="HydA/Nqo6-like"/>
    <property type="match status" value="1"/>
</dbReference>
<gene>
    <name evidence="8" type="primary">ech2C</name>
    <name evidence="8" type="ORF">TKV_c19700</name>
</gene>
<dbReference type="AlphaFoldDB" id="A0A097ATJ2"/>
<dbReference type="PANTHER" id="PTHR42989">
    <property type="entry name" value="HYDROGENASE-4 COMPONENT I"/>
    <property type="match status" value="1"/>
</dbReference>
<protein>
    <submittedName>
        <fullName evidence="8">Ech-type complex subunit Ech2C</fullName>
        <ecNumber evidence="8">1.12.7.2</ecNumber>
    </submittedName>
</protein>
<comment type="cofactor">
    <cofactor evidence="1">
        <name>[4Fe-4S] cluster</name>
        <dbReference type="ChEBI" id="CHEBI:49883"/>
    </cofactor>
</comment>
<name>A0A097ATJ2_THEKI</name>
<dbReference type="NCBIfam" id="NF005012">
    <property type="entry name" value="PRK06411.1"/>
    <property type="match status" value="1"/>
</dbReference>
<dbReference type="EC" id="1.12.7.2" evidence="8"/>
<evidence type="ECO:0000313" key="8">
    <source>
        <dbReference type="EMBL" id="AIS53114.1"/>
    </source>
</evidence>
<dbReference type="GO" id="GO:0051539">
    <property type="term" value="F:4 iron, 4 sulfur cluster binding"/>
    <property type="evidence" value="ECO:0007669"/>
    <property type="project" value="UniProtKB-KW"/>
</dbReference>
<dbReference type="RefSeq" id="WP_049685747.1">
    <property type="nucleotide sequence ID" value="NZ_CP009170.1"/>
</dbReference>
<evidence type="ECO:0000256" key="1">
    <source>
        <dbReference type="ARBA" id="ARBA00001966"/>
    </source>
</evidence>
<dbReference type="GO" id="GO:0008901">
    <property type="term" value="F:ferredoxin hydrogenase activity"/>
    <property type="evidence" value="ECO:0007669"/>
    <property type="project" value="UniProtKB-EC"/>
</dbReference>
<keyword evidence="3" id="KW-0004">4Fe-4S</keyword>
<keyword evidence="8" id="KW-0560">Oxidoreductase</keyword>
<dbReference type="Gene3D" id="3.40.50.12280">
    <property type="match status" value="1"/>
</dbReference>
<evidence type="ECO:0000256" key="2">
    <source>
        <dbReference type="ARBA" id="ARBA00009173"/>
    </source>
</evidence>
<evidence type="ECO:0000256" key="6">
    <source>
        <dbReference type="ARBA" id="ARBA00023014"/>
    </source>
</evidence>
<dbReference type="Pfam" id="PF01058">
    <property type="entry name" value="Oxidored_q6"/>
    <property type="match status" value="1"/>
</dbReference>
<keyword evidence="9" id="KW-1185">Reference proteome</keyword>